<name>A0ABD0NUD6_CIRMR</name>
<dbReference type="Gene3D" id="3.40.50.300">
    <property type="entry name" value="P-loop containing nucleotide triphosphate hydrolases"/>
    <property type="match status" value="1"/>
</dbReference>
<proteinExistence type="predicted"/>
<accession>A0ABD0NUD6</accession>
<dbReference type="InterPro" id="IPR027417">
    <property type="entry name" value="P-loop_NTPase"/>
</dbReference>
<feature type="non-terminal residue" evidence="1">
    <location>
        <position position="1"/>
    </location>
</feature>
<organism evidence="1 2">
    <name type="scientific">Cirrhinus mrigala</name>
    <name type="common">Mrigala</name>
    <dbReference type="NCBI Taxonomy" id="683832"/>
    <lineage>
        <taxon>Eukaryota</taxon>
        <taxon>Metazoa</taxon>
        <taxon>Chordata</taxon>
        <taxon>Craniata</taxon>
        <taxon>Vertebrata</taxon>
        <taxon>Euteleostomi</taxon>
        <taxon>Actinopterygii</taxon>
        <taxon>Neopterygii</taxon>
        <taxon>Teleostei</taxon>
        <taxon>Ostariophysi</taxon>
        <taxon>Cypriniformes</taxon>
        <taxon>Cyprinidae</taxon>
        <taxon>Labeoninae</taxon>
        <taxon>Labeonini</taxon>
        <taxon>Cirrhinus</taxon>
    </lineage>
</organism>
<dbReference type="Proteomes" id="UP001529510">
    <property type="component" value="Unassembled WGS sequence"/>
</dbReference>
<keyword evidence="2" id="KW-1185">Reference proteome</keyword>
<sequence>DRAVWQTLLNYLSQRQQTPVVAFTFSRTRCDENARSLTSLDLTSSIEKSEIHSFLQKSLTRLRGGDRQLPQ</sequence>
<reference evidence="1 2" key="1">
    <citation type="submission" date="2024-05" db="EMBL/GenBank/DDBJ databases">
        <title>Genome sequencing and assembly of Indian major carp, Cirrhinus mrigala (Hamilton, 1822).</title>
        <authorList>
            <person name="Mohindra V."/>
            <person name="Chowdhury L.M."/>
            <person name="Lal K."/>
            <person name="Jena J.K."/>
        </authorList>
    </citation>
    <scope>NUCLEOTIDE SEQUENCE [LARGE SCALE GENOMIC DNA]</scope>
    <source>
        <strain evidence="1">CM1030</strain>
        <tissue evidence="1">Blood</tissue>
    </source>
</reference>
<evidence type="ECO:0000313" key="2">
    <source>
        <dbReference type="Proteomes" id="UP001529510"/>
    </source>
</evidence>
<evidence type="ECO:0000313" key="1">
    <source>
        <dbReference type="EMBL" id="KAL0165514.1"/>
    </source>
</evidence>
<gene>
    <name evidence="1" type="ORF">M9458_037358</name>
</gene>
<protein>
    <submittedName>
        <fullName evidence="1">Uncharacterized protein</fullName>
    </submittedName>
</protein>
<feature type="non-terminal residue" evidence="1">
    <location>
        <position position="71"/>
    </location>
</feature>
<dbReference type="AlphaFoldDB" id="A0ABD0NUD6"/>
<comment type="caution">
    <text evidence="1">The sequence shown here is derived from an EMBL/GenBank/DDBJ whole genome shotgun (WGS) entry which is preliminary data.</text>
</comment>
<dbReference type="EMBL" id="JAMKFB020000019">
    <property type="protein sequence ID" value="KAL0165514.1"/>
    <property type="molecule type" value="Genomic_DNA"/>
</dbReference>